<keyword evidence="3" id="KW-0378">Hydrolase</keyword>
<protein>
    <submittedName>
        <fullName evidence="3">Endonuclease/exonuclease/phosphatase family protein</fullName>
    </submittedName>
</protein>
<dbReference type="SUPFAM" id="SSF56219">
    <property type="entry name" value="DNase I-like"/>
    <property type="match status" value="1"/>
</dbReference>
<comment type="caution">
    <text evidence="3">The sequence shown here is derived from an EMBL/GenBank/DDBJ whole genome shotgun (WGS) entry which is preliminary data.</text>
</comment>
<feature type="signal peptide" evidence="1">
    <location>
        <begin position="1"/>
        <end position="22"/>
    </location>
</feature>
<reference evidence="3 4" key="1">
    <citation type="submission" date="2017-04" db="EMBL/GenBank/DDBJ databases">
        <title>Draft genome sequence of Marssonina coronaria NL1: causal agent of apple blotch.</title>
        <authorList>
            <person name="Cheng Q."/>
        </authorList>
    </citation>
    <scope>NUCLEOTIDE SEQUENCE [LARGE SCALE GENOMIC DNA]</scope>
    <source>
        <strain evidence="3 4">NL1</strain>
    </source>
</reference>
<dbReference type="Pfam" id="PF03372">
    <property type="entry name" value="Exo_endo_phos"/>
    <property type="match status" value="1"/>
</dbReference>
<sequence>MHCSSPALSAAALALNAFVVGAISIHEINGPRFLSPYEGKMVEDISGTVTAIDRWGFWMRDTNPIFDGKASNSIYVQSIGTGVDIEVGDTVLISEARVEERKDHRYHVPVTQLKTPLRINMLSKGNKVTPVVLDESSPVPTTNYSSLDYGGIFGSISGSSEISRVNPELQPLKFGMDYWETLSGELVTIKAPKMIASAGFFKELWIVGKWEVTGMNERGGLTATEKDANPEALVVYPPFDETSNPINLKIGDSLDDITGILTASSGYYVIKPLTAVKAGDSVASAQAPPTSLESSGNCTQLTLATYHVYQLSPKSSSLTPIAIQIIESLQLPDVIFLQGIQDSSGPLDDGVVDATKTMQHLVDEIFDISKTSYNWVEVAPENNQDAGPRGSNIRQVYLYKHSLLRLSDPNQGKAHDNNDVLEGPQLKYNPGRIEPLQYSSQGHYKQVAAAWETVDGANKFFTVNMHLVNRAGATPLHGDRRPPTSGNGVTRFMQAQIAGEFIGKILQKDPAAKVIAAGDFNDHSFSEPVKVFKQKSGLLDLDDVAGIPPVERYTLVHKMNGEAPDHIFVSEALKEGAEFEHIHLNTWVTLEDEISSHDPSVARLNVCS</sequence>
<keyword evidence="3" id="KW-0255">Endonuclease</keyword>
<dbReference type="Proteomes" id="UP000242519">
    <property type="component" value="Unassembled WGS sequence"/>
</dbReference>
<feature type="domain" description="Endonuclease/exonuclease/phosphatase" evidence="2">
    <location>
        <begin position="331"/>
        <end position="575"/>
    </location>
</feature>
<keyword evidence="1" id="KW-0732">Signal</keyword>
<dbReference type="AlphaFoldDB" id="A0A218Z1G1"/>
<organism evidence="3 4">
    <name type="scientific">Diplocarpon coronariae</name>
    <dbReference type="NCBI Taxonomy" id="2795749"/>
    <lineage>
        <taxon>Eukaryota</taxon>
        <taxon>Fungi</taxon>
        <taxon>Dikarya</taxon>
        <taxon>Ascomycota</taxon>
        <taxon>Pezizomycotina</taxon>
        <taxon>Leotiomycetes</taxon>
        <taxon>Helotiales</taxon>
        <taxon>Drepanopezizaceae</taxon>
        <taxon>Diplocarpon</taxon>
    </lineage>
</organism>
<dbReference type="PANTHER" id="PTHR42834">
    <property type="entry name" value="ENDONUCLEASE/EXONUCLEASE/PHOSPHATASE FAMILY PROTEIN (AFU_ORTHOLOGUE AFUA_3G09210)"/>
    <property type="match status" value="1"/>
</dbReference>
<evidence type="ECO:0000256" key="1">
    <source>
        <dbReference type="SAM" id="SignalP"/>
    </source>
</evidence>
<dbReference type="STRING" id="503106.A0A218Z1G1"/>
<dbReference type="PANTHER" id="PTHR42834:SF1">
    <property type="entry name" value="ENDONUCLEASE_EXONUCLEASE_PHOSPHATASE FAMILY PROTEIN (AFU_ORTHOLOGUE AFUA_3G09210)"/>
    <property type="match status" value="1"/>
</dbReference>
<dbReference type="OrthoDB" id="47488at2759"/>
<name>A0A218Z1G1_9HELO</name>
<dbReference type="InParanoid" id="A0A218Z1G1"/>
<keyword evidence="3" id="KW-0540">Nuclease</keyword>
<feature type="chain" id="PRO_5013166146" evidence="1">
    <location>
        <begin position="23"/>
        <end position="608"/>
    </location>
</feature>
<gene>
    <name evidence="3" type="ORF">B2J93_4751</name>
</gene>
<evidence type="ECO:0000313" key="4">
    <source>
        <dbReference type="Proteomes" id="UP000242519"/>
    </source>
</evidence>
<dbReference type="InterPro" id="IPR005135">
    <property type="entry name" value="Endo/exonuclease/phosphatase"/>
</dbReference>
<keyword evidence="4" id="KW-1185">Reference proteome</keyword>
<dbReference type="EMBL" id="MZNU01000257">
    <property type="protein sequence ID" value="OWP01901.1"/>
    <property type="molecule type" value="Genomic_DNA"/>
</dbReference>
<dbReference type="GO" id="GO:0004519">
    <property type="term" value="F:endonuclease activity"/>
    <property type="evidence" value="ECO:0007669"/>
    <property type="project" value="UniProtKB-KW"/>
</dbReference>
<accession>A0A218Z1G1</accession>
<proteinExistence type="predicted"/>
<evidence type="ECO:0000259" key="2">
    <source>
        <dbReference type="Pfam" id="PF03372"/>
    </source>
</evidence>
<dbReference type="Gene3D" id="3.60.10.10">
    <property type="entry name" value="Endonuclease/exonuclease/phosphatase"/>
    <property type="match status" value="1"/>
</dbReference>
<evidence type="ECO:0000313" key="3">
    <source>
        <dbReference type="EMBL" id="OWP01901.1"/>
    </source>
</evidence>
<dbReference type="InterPro" id="IPR036691">
    <property type="entry name" value="Endo/exonu/phosph_ase_sf"/>
</dbReference>